<dbReference type="EMBL" id="JAVREP010000010">
    <property type="protein sequence ID" value="MDT0330035.1"/>
    <property type="molecule type" value="Genomic_DNA"/>
</dbReference>
<dbReference type="Proteomes" id="UP001183390">
    <property type="component" value="Unassembled WGS sequence"/>
</dbReference>
<reference evidence="3" key="1">
    <citation type="submission" date="2023-07" db="EMBL/GenBank/DDBJ databases">
        <title>30 novel species of actinomycetes from the DSMZ collection.</title>
        <authorList>
            <person name="Nouioui I."/>
        </authorList>
    </citation>
    <scope>NUCLEOTIDE SEQUENCE [LARGE SCALE GENOMIC DNA]</scope>
    <source>
        <strain evidence="3">DSM 44743</strain>
    </source>
</reference>
<sequence length="46" mass="4867">MGILLTILGIILLIVGVLGVVRGQLLWGIIAIVLGLFLTPGYFFGI</sequence>
<feature type="transmembrane region" description="Helical" evidence="1">
    <location>
        <begin position="29"/>
        <end position="45"/>
    </location>
</feature>
<comment type="caution">
    <text evidence="2">The sequence shown here is derived from an EMBL/GenBank/DDBJ whole genome shotgun (WGS) entry which is preliminary data.</text>
</comment>
<dbReference type="InterPro" id="IPR047891">
    <property type="entry name" value="GPGG_membr"/>
</dbReference>
<evidence type="ECO:0000313" key="2">
    <source>
        <dbReference type="EMBL" id="MDT0330035.1"/>
    </source>
</evidence>
<evidence type="ECO:0000256" key="1">
    <source>
        <dbReference type="SAM" id="Phobius"/>
    </source>
</evidence>
<protein>
    <submittedName>
        <fullName evidence="2">GPGG-motif small membrane protein</fullName>
    </submittedName>
</protein>
<dbReference type="RefSeq" id="WP_274811302.1">
    <property type="nucleotide sequence ID" value="NZ_JAVREP010000010.1"/>
</dbReference>
<organism evidence="2 3">
    <name type="scientific">Nocardiopsis lambiniae</name>
    <dbReference type="NCBI Taxonomy" id="3075539"/>
    <lineage>
        <taxon>Bacteria</taxon>
        <taxon>Bacillati</taxon>
        <taxon>Actinomycetota</taxon>
        <taxon>Actinomycetes</taxon>
        <taxon>Streptosporangiales</taxon>
        <taxon>Nocardiopsidaceae</taxon>
        <taxon>Nocardiopsis</taxon>
    </lineage>
</organism>
<keyword evidence="1" id="KW-0812">Transmembrane</keyword>
<gene>
    <name evidence="2" type="ORF">RM479_16610</name>
</gene>
<keyword evidence="1" id="KW-0472">Membrane</keyword>
<dbReference type="NCBIfam" id="NF040511">
    <property type="entry name" value="membrane_GPGG"/>
    <property type="match status" value="1"/>
</dbReference>
<name>A0ABU2MD35_9ACTN</name>
<evidence type="ECO:0000313" key="3">
    <source>
        <dbReference type="Proteomes" id="UP001183390"/>
    </source>
</evidence>
<proteinExistence type="predicted"/>
<accession>A0ABU2MD35</accession>
<keyword evidence="1" id="KW-1133">Transmembrane helix</keyword>
<keyword evidence="3" id="KW-1185">Reference proteome</keyword>